<feature type="coiled-coil region" evidence="1">
    <location>
        <begin position="756"/>
        <end position="783"/>
    </location>
</feature>
<dbReference type="HOGENOM" id="CLU_303522_0_0_1"/>
<dbReference type="InterPro" id="IPR003124">
    <property type="entry name" value="WH2_dom"/>
</dbReference>
<protein>
    <recommendedName>
        <fullName evidence="3">WH2 domain-containing protein</fullName>
    </recommendedName>
</protein>
<keyword evidence="1" id="KW-0175">Coiled coil</keyword>
<feature type="domain" description="WH2" evidence="3">
    <location>
        <begin position="954"/>
        <end position="974"/>
    </location>
</feature>
<evidence type="ECO:0000256" key="1">
    <source>
        <dbReference type="SAM" id="Coils"/>
    </source>
</evidence>
<dbReference type="GO" id="GO:0003779">
    <property type="term" value="F:actin binding"/>
    <property type="evidence" value="ECO:0007669"/>
    <property type="project" value="InterPro"/>
</dbReference>
<dbReference type="Proteomes" id="UP000014760">
    <property type="component" value="Unassembled WGS sequence"/>
</dbReference>
<dbReference type="EnsemblMetazoa" id="CapteT221046">
    <property type="protein sequence ID" value="CapteP221046"/>
    <property type="gene ID" value="CapteG221046"/>
</dbReference>
<organism evidence="4">
    <name type="scientific">Capitella teleta</name>
    <name type="common">Polychaete worm</name>
    <dbReference type="NCBI Taxonomy" id="283909"/>
    <lineage>
        <taxon>Eukaryota</taxon>
        <taxon>Metazoa</taxon>
        <taxon>Spiralia</taxon>
        <taxon>Lophotrochozoa</taxon>
        <taxon>Annelida</taxon>
        <taxon>Polychaeta</taxon>
        <taxon>Sedentaria</taxon>
        <taxon>Scolecida</taxon>
        <taxon>Capitellidae</taxon>
        <taxon>Capitella</taxon>
    </lineage>
</organism>
<reference evidence="4 6" key="2">
    <citation type="journal article" date="2013" name="Nature">
        <title>Insights into bilaterian evolution from three spiralian genomes.</title>
        <authorList>
            <person name="Simakov O."/>
            <person name="Marletaz F."/>
            <person name="Cho S.J."/>
            <person name="Edsinger-Gonzales E."/>
            <person name="Havlak P."/>
            <person name="Hellsten U."/>
            <person name="Kuo D.H."/>
            <person name="Larsson T."/>
            <person name="Lv J."/>
            <person name="Arendt D."/>
            <person name="Savage R."/>
            <person name="Osoegawa K."/>
            <person name="de Jong P."/>
            <person name="Grimwood J."/>
            <person name="Chapman J.A."/>
            <person name="Shapiro H."/>
            <person name="Aerts A."/>
            <person name="Otillar R.P."/>
            <person name="Terry A.Y."/>
            <person name="Boore J.L."/>
            <person name="Grigoriev I.V."/>
            <person name="Lindberg D.R."/>
            <person name="Seaver E.C."/>
            <person name="Weisblat D.A."/>
            <person name="Putnam N.H."/>
            <person name="Rokhsar D.S."/>
        </authorList>
    </citation>
    <scope>NUCLEOTIDE SEQUENCE</scope>
    <source>
        <strain evidence="4 6">I ESC-2004</strain>
    </source>
</reference>
<name>R7UML8_CAPTE</name>
<evidence type="ECO:0000259" key="3">
    <source>
        <dbReference type="PROSITE" id="PS51082"/>
    </source>
</evidence>
<feature type="compositionally biased region" description="Polar residues" evidence="2">
    <location>
        <begin position="574"/>
        <end position="585"/>
    </location>
</feature>
<dbReference type="EMBL" id="KB302241">
    <property type="protein sequence ID" value="ELU04492.1"/>
    <property type="molecule type" value="Genomic_DNA"/>
</dbReference>
<feature type="compositionally biased region" description="Basic and acidic residues" evidence="2">
    <location>
        <begin position="587"/>
        <end position="596"/>
    </location>
</feature>
<feature type="compositionally biased region" description="Low complexity" evidence="2">
    <location>
        <begin position="343"/>
        <end position="358"/>
    </location>
</feature>
<feature type="region of interest" description="Disordered" evidence="2">
    <location>
        <begin position="260"/>
        <end position="358"/>
    </location>
</feature>
<feature type="compositionally biased region" description="Low complexity" evidence="2">
    <location>
        <begin position="139"/>
        <end position="148"/>
    </location>
</feature>
<dbReference type="OrthoDB" id="8882621at2759"/>
<feature type="region of interest" description="Disordered" evidence="2">
    <location>
        <begin position="139"/>
        <end position="170"/>
    </location>
</feature>
<dbReference type="AlphaFoldDB" id="R7UML8"/>
<evidence type="ECO:0000256" key="2">
    <source>
        <dbReference type="SAM" id="MobiDB-lite"/>
    </source>
</evidence>
<evidence type="ECO:0000313" key="6">
    <source>
        <dbReference type="Proteomes" id="UP000014760"/>
    </source>
</evidence>
<accession>R7UML8</accession>
<keyword evidence="6" id="KW-1185">Reference proteome</keyword>
<dbReference type="EMBL" id="AMQN01008122">
    <property type="status" value="NOT_ANNOTATED_CDS"/>
    <property type="molecule type" value="Genomic_DNA"/>
</dbReference>
<feature type="region of interest" description="Disordered" evidence="2">
    <location>
        <begin position="830"/>
        <end position="849"/>
    </location>
</feature>
<sequence length="981" mass="107475">MAIVALVTDRGCSVEVNPIFWKCVVSMSGSTIRVFSAGGQHPPQTTAISKTRALRSNVKDLIDHAQEQEEGGAPVGGSLHAGNEGEKEKRNFLHLLTQKRSQIPSGGRIYEPSFDGSVQRSPHEGGTQVVALAPTEVEVEQVAETAPTRLSETEISNGREEEEEEGDSALEVTASSKVSSNEEPEFVAHLSPDVIAELKQEPCQSTPLDHRPLCQFVAPPPPLYTPPPLELGPRLWGKGAVSDIATQVHVNARHTLSSGDCLEETTSNEDILEDDVMLPSSPSPFEENPEEARISPRLPETPESMNSDPCLVETQPSLELNNVHKEDTPEEVTAVEPVDDDSASSAPASRRSSSSSVPSSIMNYAINASDSESEIDEALPQADDSVILVKLNSTEEEPKKRVLAAPSDLIIDKDEFLEDDEEDKHVVEPVLYNQVKVPLVPEDEELAVIEEHEFEDQIADEITLDDDVDYVEPVKMDDTIKDDVDIDDFHIKEYPSIKRKDVAVEKEVVITETELTPEASPVPIDMDEVVIPIEAVKPAEPVLSLREAMRQPPKPVPLFQKDPTKKTGDFGNSVFLTSHESTSPKPEQMKSRDDARVSSPSFVVKPIIRPVQRTHSPVMTDNSEVVHQTLTSEAPQPSPPPVMRSASQLDRPTVTDEDRKKISFWGPRPWNARHSTENNIHNVSSSLQNLRHGTERPRSAMVIREGSPDMLDGSDKRMVSAPIKATEAVKQEDVVHYNSTGDIKATKEAEGEEEGQTDAAAKKKTLQAQYADLQQQFSKWQQQIVDNQELLAKKRIIADEEDKKQEAVIPVAPSIPEAPQSNHRRLIKADSEGVARQPTSPVYKARPSSVSDLPANVGLAGKFSGEDLAIGRANLRQNSQEEKRPQSMHYGADGRKQSLSKKGGFSIGSAYHGVSLSVPQQNLKAPPASAPVPPASSSAPKRIVRPSVESLLDPREELMISIRNKGGMAGLRKVPVDETNW</sequence>
<feature type="region of interest" description="Disordered" evidence="2">
    <location>
        <begin position="921"/>
        <end position="945"/>
    </location>
</feature>
<evidence type="ECO:0000313" key="4">
    <source>
        <dbReference type="EMBL" id="ELU04492.1"/>
    </source>
</evidence>
<reference evidence="6" key="1">
    <citation type="submission" date="2012-12" db="EMBL/GenBank/DDBJ databases">
        <authorList>
            <person name="Hellsten U."/>
            <person name="Grimwood J."/>
            <person name="Chapman J.A."/>
            <person name="Shapiro H."/>
            <person name="Aerts A."/>
            <person name="Otillar R.P."/>
            <person name="Terry A.Y."/>
            <person name="Boore J.L."/>
            <person name="Simakov O."/>
            <person name="Marletaz F."/>
            <person name="Cho S.-J."/>
            <person name="Edsinger-Gonzales E."/>
            <person name="Havlak P."/>
            <person name="Kuo D.-H."/>
            <person name="Larsson T."/>
            <person name="Lv J."/>
            <person name="Arendt D."/>
            <person name="Savage R."/>
            <person name="Osoegawa K."/>
            <person name="de Jong P."/>
            <person name="Lindberg D.R."/>
            <person name="Seaver E.C."/>
            <person name="Weisblat D.A."/>
            <person name="Putnam N.H."/>
            <person name="Grigoriev I.V."/>
            <person name="Rokhsar D.S."/>
        </authorList>
    </citation>
    <scope>NUCLEOTIDE SEQUENCE</scope>
    <source>
        <strain evidence="6">I ESC-2004</strain>
    </source>
</reference>
<evidence type="ECO:0000313" key="5">
    <source>
        <dbReference type="EnsemblMetazoa" id="CapteP221046"/>
    </source>
</evidence>
<gene>
    <name evidence="4" type="ORF">CAPTEDRAFT_221046</name>
</gene>
<feature type="compositionally biased region" description="Acidic residues" evidence="2">
    <location>
        <begin position="261"/>
        <end position="276"/>
    </location>
</feature>
<reference evidence="5" key="3">
    <citation type="submission" date="2015-06" db="UniProtKB">
        <authorList>
            <consortium name="EnsemblMetazoa"/>
        </authorList>
    </citation>
    <scope>IDENTIFICATION</scope>
</reference>
<feature type="region of interest" description="Disordered" evidence="2">
    <location>
        <begin position="629"/>
        <end position="658"/>
    </location>
</feature>
<feature type="region of interest" description="Disordered" evidence="2">
    <location>
        <begin position="570"/>
        <end position="598"/>
    </location>
</feature>
<feature type="region of interest" description="Disordered" evidence="2">
    <location>
        <begin position="876"/>
        <end position="904"/>
    </location>
</feature>
<dbReference type="PROSITE" id="PS51082">
    <property type="entry name" value="WH2"/>
    <property type="match status" value="1"/>
</dbReference>
<proteinExistence type="predicted"/>